<feature type="domain" description="DH" evidence="3">
    <location>
        <begin position="38"/>
        <end position="211"/>
    </location>
</feature>
<dbReference type="AlphaFoldDB" id="A0AAE0VV17"/>
<dbReference type="Pfam" id="PF00621">
    <property type="entry name" value="RhoGEF"/>
    <property type="match status" value="1"/>
</dbReference>
<dbReference type="InterPro" id="IPR039919">
    <property type="entry name" value="ARHGEF10/ARHGEF17"/>
</dbReference>
<dbReference type="GO" id="GO:0030036">
    <property type="term" value="P:actin cytoskeleton organization"/>
    <property type="evidence" value="ECO:0007669"/>
    <property type="project" value="TreeGrafter"/>
</dbReference>
<dbReference type="Pfam" id="PF19056">
    <property type="entry name" value="WD40_2"/>
    <property type="match status" value="1"/>
</dbReference>
<dbReference type="SUPFAM" id="SSF50978">
    <property type="entry name" value="WD40 repeat-like"/>
    <property type="match status" value="1"/>
</dbReference>
<dbReference type="GO" id="GO:0005085">
    <property type="term" value="F:guanyl-nucleotide exchange factor activity"/>
    <property type="evidence" value="ECO:0007669"/>
    <property type="project" value="UniProtKB-KW"/>
</dbReference>
<evidence type="ECO:0000256" key="1">
    <source>
        <dbReference type="ARBA" id="ARBA00022553"/>
    </source>
</evidence>
<evidence type="ECO:0000313" key="4">
    <source>
        <dbReference type="EMBL" id="KAK3591044.1"/>
    </source>
</evidence>
<dbReference type="GO" id="GO:0051496">
    <property type="term" value="P:positive regulation of stress fiber assembly"/>
    <property type="evidence" value="ECO:0007669"/>
    <property type="project" value="TreeGrafter"/>
</dbReference>
<dbReference type="Gene3D" id="2.130.10.10">
    <property type="entry name" value="YVTN repeat-like/Quinoprotein amine dehydrogenase"/>
    <property type="match status" value="1"/>
</dbReference>
<reference evidence="4" key="3">
    <citation type="submission" date="2023-05" db="EMBL/GenBank/DDBJ databases">
        <authorList>
            <person name="Smith C.H."/>
        </authorList>
    </citation>
    <scope>NUCLEOTIDE SEQUENCE</scope>
    <source>
        <strain evidence="4">CHS0354</strain>
        <tissue evidence="4">Mantle</tissue>
    </source>
</reference>
<keyword evidence="2" id="KW-0344">Guanine-nucleotide releasing factor</keyword>
<dbReference type="InterPro" id="IPR000219">
    <property type="entry name" value="DH_dom"/>
</dbReference>
<organism evidence="4 5">
    <name type="scientific">Potamilus streckersoni</name>
    <dbReference type="NCBI Taxonomy" id="2493646"/>
    <lineage>
        <taxon>Eukaryota</taxon>
        <taxon>Metazoa</taxon>
        <taxon>Spiralia</taxon>
        <taxon>Lophotrochozoa</taxon>
        <taxon>Mollusca</taxon>
        <taxon>Bivalvia</taxon>
        <taxon>Autobranchia</taxon>
        <taxon>Heteroconchia</taxon>
        <taxon>Palaeoheterodonta</taxon>
        <taxon>Unionida</taxon>
        <taxon>Unionoidea</taxon>
        <taxon>Unionidae</taxon>
        <taxon>Ambleminae</taxon>
        <taxon>Lampsilini</taxon>
        <taxon>Potamilus</taxon>
    </lineage>
</organism>
<dbReference type="PANTHER" id="PTHR12877">
    <property type="entry name" value="RHO GUANINE NUCLEOTIDE EXCHANGE FACTOR"/>
    <property type="match status" value="1"/>
</dbReference>
<sequence>MMQLNRQDHKLMEDVNQSMLSSFQQDTDISGLTETQIKRQHVIQSLIDTENSYIDSLSKLVNECQPMVTSLFGAQPHLMNAFIYLRLMLIHHVKSQEKLKDGSYQNVSSFFRGFAEQEILNVYSLYINSYSVAVDVLKEAEKTKQAFRNFLQTQCRSSIDGLMIKPVQRFPQFILILKDVLKYTLDDEIEKRQLQDSLALLEHFGHQLNERKRMSEQMLEAQRIYSKSTKLKFRPNAERGNHWLIRQDDVRQLYDETNGNQETKERRLLLMNACLLSAYMPLREGKDYTLKWSVDLQHLDLKGQSMTPGLVKSKHEDTTTHLAELNILKSDSSTLEQMIDLAKTLYRSYPGVLGTLQMNLESLHQKIQKTFNTTGIELIDLTRNKTYSFLFENNKTKQEWCTDFLIAKYNSDSSNNPAWSIQEGASADSVISPACFIQPLSADVPRQFTKVICATLVIIPVSDTPSIGLPCLWVCSAAADLGKVSIISFHSGHTYLMESFKACSSEITCAEMIPAYDHVQHELAYSMDTVWMGTADSEIIVLSVSNPQNVTRAPLQAFNTTEVVITLKYINNRVFAGCRTGNLLIFSRHEDGVWTESNTFAVGNSAVSMFLPSESDIWIGCGKSIAVFETDNLYQKASIHLETEGECDASINCMVQAGQGLWVSYHSKSLLRLYHIVSRKLLQQYDISVDSNTFYTGSSKCYRKFQGSLNHEIMCLTSSPGLLWVGTSSGMILTYPLPLDQNSDPKLILRPSISMHGYSGSARFFSIVPFGFVALHAYTSLLPESSCPSPFKENDEISSGQIKAIQKQRNSEAIVGEDRAYNSLFGNSAAKRSAFKNNPSVRQDDPDINIREDQSQMGLSKLEKSSNVIMDSLIVPTSTKTQGQSSTLDGAAFVIKDIPEDTKANDISMRRADSGYGSAKSTVCRKLSPTSRQNSQNIITKAPSGRLSRKSAIRASRGQSFVLSTRPISRSGSWKIDSTNSYVVISGGDGYKDWKNRQTHSYRNDEALLLAWMIKIQGPS</sequence>
<dbReference type="InterPro" id="IPR015943">
    <property type="entry name" value="WD40/YVTN_repeat-like_dom_sf"/>
</dbReference>
<evidence type="ECO:0000256" key="2">
    <source>
        <dbReference type="ARBA" id="ARBA00022658"/>
    </source>
</evidence>
<dbReference type="Gene3D" id="1.20.900.10">
    <property type="entry name" value="Dbl homology (DH) domain"/>
    <property type="match status" value="1"/>
</dbReference>
<comment type="caution">
    <text evidence="4">The sequence shown here is derived from an EMBL/GenBank/DDBJ whole genome shotgun (WGS) entry which is preliminary data.</text>
</comment>
<evidence type="ECO:0000313" key="5">
    <source>
        <dbReference type="Proteomes" id="UP001195483"/>
    </source>
</evidence>
<dbReference type="InterPro" id="IPR036322">
    <property type="entry name" value="WD40_repeat_dom_sf"/>
</dbReference>
<dbReference type="PROSITE" id="PS50010">
    <property type="entry name" value="DH_2"/>
    <property type="match status" value="1"/>
</dbReference>
<name>A0AAE0VV17_9BIVA</name>
<dbReference type="PANTHER" id="PTHR12877:SF7">
    <property type="entry name" value="RHO GUANINE NUCLEOTIDE EXCHANGE FACTOR 10-LIKE PROTEIN"/>
    <property type="match status" value="1"/>
</dbReference>
<gene>
    <name evidence="4" type="ORF">CHS0354_026058</name>
</gene>
<dbReference type="InterPro" id="IPR035899">
    <property type="entry name" value="DBL_dom_sf"/>
</dbReference>
<dbReference type="EMBL" id="JAEAOA010001555">
    <property type="protein sequence ID" value="KAK3591044.1"/>
    <property type="molecule type" value="Genomic_DNA"/>
</dbReference>
<keyword evidence="1" id="KW-0597">Phosphoprotein</keyword>
<dbReference type="SMART" id="SM00325">
    <property type="entry name" value="RhoGEF"/>
    <property type="match status" value="1"/>
</dbReference>
<reference evidence="4" key="1">
    <citation type="journal article" date="2021" name="Genome Biol. Evol.">
        <title>A High-Quality Reference Genome for a Parasitic Bivalve with Doubly Uniparental Inheritance (Bivalvia: Unionida).</title>
        <authorList>
            <person name="Smith C.H."/>
        </authorList>
    </citation>
    <scope>NUCLEOTIDE SEQUENCE</scope>
    <source>
        <strain evidence="4">CHS0354</strain>
    </source>
</reference>
<dbReference type="SUPFAM" id="SSF48065">
    <property type="entry name" value="DBL homology domain (DH-domain)"/>
    <property type="match status" value="1"/>
</dbReference>
<accession>A0AAE0VV17</accession>
<dbReference type="Proteomes" id="UP001195483">
    <property type="component" value="Unassembled WGS sequence"/>
</dbReference>
<keyword evidence="5" id="KW-1185">Reference proteome</keyword>
<reference evidence="4" key="2">
    <citation type="journal article" date="2021" name="Genome Biol. Evol.">
        <title>Developing a high-quality reference genome for a parasitic bivalve with doubly uniparental inheritance (Bivalvia: Unionida).</title>
        <authorList>
            <person name="Smith C.H."/>
        </authorList>
    </citation>
    <scope>NUCLEOTIDE SEQUENCE</scope>
    <source>
        <strain evidence="4">CHS0354</strain>
        <tissue evidence="4">Mantle</tissue>
    </source>
</reference>
<dbReference type="Pfam" id="PF19057">
    <property type="entry name" value="PH_19"/>
    <property type="match status" value="1"/>
</dbReference>
<evidence type="ECO:0000259" key="3">
    <source>
        <dbReference type="PROSITE" id="PS50010"/>
    </source>
</evidence>
<proteinExistence type="predicted"/>
<protein>
    <recommendedName>
        <fullName evidence="3">DH domain-containing protein</fullName>
    </recommendedName>
</protein>